<proteinExistence type="predicted"/>
<dbReference type="KEGG" id="bav:BAV0412A"/>
<evidence type="ECO:0000313" key="3">
    <source>
        <dbReference type="Proteomes" id="UP000001977"/>
    </source>
</evidence>
<organism evidence="1 3">
    <name type="scientific">Bordetella avium (strain 197N)</name>
    <dbReference type="NCBI Taxonomy" id="360910"/>
    <lineage>
        <taxon>Bacteria</taxon>
        <taxon>Pseudomonadati</taxon>
        <taxon>Pseudomonadota</taxon>
        <taxon>Betaproteobacteria</taxon>
        <taxon>Burkholderiales</taxon>
        <taxon>Alcaligenaceae</taxon>
        <taxon>Bordetella</taxon>
    </lineage>
</organism>
<feature type="non-terminal residue" evidence="1">
    <location>
        <position position="1"/>
    </location>
</feature>
<dbReference type="EMBL" id="AM167904">
    <property type="protein sequence ID" value="CAJ48014.1"/>
    <property type="molecule type" value="Genomic_DNA"/>
</dbReference>
<name>Q2KZ67_BORA1</name>
<accession>Q2KZ67</accession>
<dbReference type="EMBL" id="AM167904">
    <property type="protein sequence ID" value="CAJ49056.1"/>
    <property type="molecule type" value="Genomic_DNA"/>
</dbReference>
<evidence type="ECO:0000313" key="2">
    <source>
        <dbReference type="EMBL" id="CAJ49056.1"/>
    </source>
</evidence>
<dbReference type="AlphaFoldDB" id="Q2KZ67"/>
<gene>
    <name evidence="2" type="ordered locus">BAV1444</name>
    <name evidence="1" type="ORF">BAV0412A</name>
</gene>
<dbReference type="HOGENOM" id="CLU_179812_0_0_4"/>
<reference evidence="1 3" key="1">
    <citation type="journal article" date="2006" name="J. Bacteriol.">
        <title>Comparison of the genome sequence of the poultry pathogen Bordetella avium with those of B. bronchiseptica, B. pertussis, and B. parapertussis reveals extensive diversity in surface structures associated with host interaction.</title>
        <authorList>
            <person name="Sebaihia M."/>
            <person name="Preston A."/>
            <person name="Maskell D.J."/>
            <person name="Kuzmiak H."/>
            <person name="Connell T.D."/>
            <person name="King N.D."/>
            <person name="Orndorff P.E."/>
            <person name="Miyamoto D.M."/>
            <person name="Thomson N.R."/>
            <person name="Harris D."/>
            <person name="Goble A."/>
            <person name="Lord A."/>
            <person name="Murphy L."/>
            <person name="Quail M.A."/>
            <person name="Rutter S."/>
            <person name="Squares R."/>
            <person name="Squares S."/>
            <person name="Woodward J."/>
            <person name="Parkhill J."/>
            <person name="Temple L.M."/>
        </authorList>
    </citation>
    <scope>NUCLEOTIDE SEQUENCE [LARGE SCALE GENOMIC DNA]</scope>
    <source>
        <strain evidence="1 3">197N</strain>
    </source>
</reference>
<protein>
    <submittedName>
        <fullName evidence="2">Phage protein</fullName>
    </submittedName>
    <submittedName>
        <fullName evidence="1">Phage-related protein</fullName>
    </submittedName>
</protein>
<keyword evidence="3" id="KW-1185">Reference proteome</keyword>
<sequence length="83" mass="9416">VIARATGFRGRRMKGGPLARLAGQLCARRDFQVFCCARTPDEAAAFIRHVCGVQSRADLDHNTQARDRFHTLIRRPFAYRTGR</sequence>
<evidence type="ECO:0000313" key="1">
    <source>
        <dbReference type="EMBL" id="CAJ48014.1"/>
    </source>
</evidence>
<dbReference type="KEGG" id="bav:BAV1444"/>
<dbReference type="Proteomes" id="UP000001977">
    <property type="component" value="Chromosome"/>
</dbReference>
<dbReference type="STRING" id="360910.BAV0412A"/>